<dbReference type="GO" id="GO:0042393">
    <property type="term" value="F:histone binding"/>
    <property type="evidence" value="ECO:0007669"/>
    <property type="project" value="TreeGrafter"/>
</dbReference>
<comment type="caution">
    <text evidence="9">The sequence shown here is derived from an EMBL/GenBank/DDBJ whole genome shotgun (WGS) entry which is preliminary data.</text>
</comment>
<dbReference type="GO" id="GO:0005730">
    <property type="term" value="C:nucleolus"/>
    <property type="evidence" value="ECO:0007669"/>
    <property type="project" value="UniProtKB-SubCell"/>
</dbReference>
<dbReference type="AlphaFoldDB" id="A0AA38GV50"/>
<evidence type="ECO:0000256" key="1">
    <source>
        <dbReference type="ARBA" id="ARBA00004604"/>
    </source>
</evidence>
<dbReference type="GO" id="GO:0003677">
    <property type="term" value="F:DNA binding"/>
    <property type="evidence" value="ECO:0007669"/>
    <property type="project" value="UniProtKB-KW"/>
</dbReference>
<evidence type="ECO:0000256" key="6">
    <source>
        <dbReference type="ARBA" id="ARBA00023242"/>
    </source>
</evidence>
<dbReference type="OMA" id="WHENEDK"/>
<feature type="compositionally biased region" description="Basic and acidic residues" evidence="7">
    <location>
        <begin position="32"/>
        <end position="87"/>
    </location>
</feature>
<dbReference type="FunFam" id="1.10.10.60:FF:000220">
    <property type="entry name" value="DEK domain-containing chromatin associated protein"/>
    <property type="match status" value="1"/>
</dbReference>
<evidence type="ECO:0000313" key="10">
    <source>
        <dbReference type="Proteomes" id="UP000824469"/>
    </source>
</evidence>
<feature type="compositionally biased region" description="Acidic residues" evidence="7">
    <location>
        <begin position="545"/>
        <end position="554"/>
    </location>
</feature>
<dbReference type="SUPFAM" id="SSF109715">
    <property type="entry name" value="DEK C-terminal domain"/>
    <property type="match status" value="1"/>
</dbReference>
<reference evidence="9 10" key="1">
    <citation type="journal article" date="2021" name="Nat. Plants">
        <title>The Taxus genome provides insights into paclitaxel biosynthesis.</title>
        <authorList>
            <person name="Xiong X."/>
            <person name="Gou J."/>
            <person name="Liao Q."/>
            <person name="Li Y."/>
            <person name="Zhou Q."/>
            <person name="Bi G."/>
            <person name="Li C."/>
            <person name="Du R."/>
            <person name="Wang X."/>
            <person name="Sun T."/>
            <person name="Guo L."/>
            <person name="Liang H."/>
            <person name="Lu P."/>
            <person name="Wu Y."/>
            <person name="Zhang Z."/>
            <person name="Ro D.K."/>
            <person name="Shang Y."/>
            <person name="Huang S."/>
            <person name="Yan J."/>
        </authorList>
    </citation>
    <scope>NUCLEOTIDE SEQUENCE [LARGE SCALE GENOMIC DNA]</scope>
    <source>
        <strain evidence="9">Ta-2019</strain>
    </source>
</reference>
<accession>A0AA38GV50</accession>
<feature type="compositionally biased region" description="Basic residues" evidence="7">
    <location>
        <begin position="370"/>
        <end position="385"/>
    </location>
</feature>
<protein>
    <recommendedName>
        <fullName evidence="8">DEK-C domain-containing protein</fullName>
    </recommendedName>
</protein>
<dbReference type="InterPro" id="IPR044198">
    <property type="entry name" value="DEK"/>
</dbReference>
<gene>
    <name evidence="9" type="ORF">KI387_001505</name>
</gene>
<dbReference type="Gene3D" id="1.10.10.60">
    <property type="entry name" value="Homeodomain-like"/>
    <property type="match status" value="1"/>
</dbReference>
<feature type="compositionally biased region" description="Basic and acidic residues" evidence="7">
    <location>
        <begin position="386"/>
        <end position="399"/>
    </location>
</feature>
<feature type="region of interest" description="Disordered" evidence="7">
    <location>
        <begin position="280"/>
        <end position="490"/>
    </location>
</feature>
<dbReference type="EMBL" id="JAHRHJ020000001">
    <property type="protein sequence ID" value="KAH9329397.1"/>
    <property type="molecule type" value="Genomic_DNA"/>
</dbReference>
<evidence type="ECO:0000256" key="4">
    <source>
        <dbReference type="ARBA" id="ARBA00023125"/>
    </source>
</evidence>
<dbReference type="PANTHER" id="PTHR13468">
    <property type="entry name" value="DEK PROTEIN"/>
    <property type="match status" value="1"/>
</dbReference>
<evidence type="ECO:0000256" key="3">
    <source>
        <dbReference type="ARBA" id="ARBA00023015"/>
    </source>
</evidence>
<proteinExistence type="predicted"/>
<dbReference type="GO" id="GO:0006325">
    <property type="term" value="P:chromatin organization"/>
    <property type="evidence" value="ECO:0007669"/>
    <property type="project" value="UniProtKB-KW"/>
</dbReference>
<dbReference type="Pfam" id="PF08766">
    <property type="entry name" value="DEK_C"/>
    <property type="match status" value="1"/>
</dbReference>
<evidence type="ECO:0000256" key="5">
    <source>
        <dbReference type="ARBA" id="ARBA00023163"/>
    </source>
</evidence>
<keyword evidence="6" id="KW-0539">Nucleus</keyword>
<dbReference type="Proteomes" id="UP000824469">
    <property type="component" value="Unassembled WGS sequence"/>
</dbReference>
<keyword evidence="10" id="KW-1185">Reference proteome</keyword>
<feature type="region of interest" description="Disordered" evidence="7">
    <location>
        <begin position="540"/>
        <end position="571"/>
    </location>
</feature>
<evidence type="ECO:0000259" key="8">
    <source>
        <dbReference type="PROSITE" id="PS51998"/>
    </source>
</evidence>
<keyword evidence="3" id="KW-0805">Transcription regulation</keyword>
<sequence length="571" mass="63357">MAEAGAEPPVVMEESFANGKAPEDEVMEEGMATEHKEVEITKEEMETQAEDEKSVVKEDDKEKQNGTEDGKSLGEETAKNEGKVETQKRKRGKAQGLSSPVKGGEGSTVKESGKTKAKDSSTPTVSAIDRPSRERKTIERFVASSEKETVKEFTIEKGKGVPFRDIPNVAFKVSKRSRADENLKTLHRVLYGRRGKAVHVKNNILQFSGFVWGEDEEKEKAKLKDRLDKLHKEALVNISDVMDIHVKSTTKKEEMVVKLIEFLDAPHATTDVLLEQQKENLKAKKRKKRSKGTPGKTTGKASGKNPIKRRRKNVGSKEVIERTEEESEGDEDVEEEKETDLGDDNPGSEKEAENEEEDEEDDEDYGQTKKVSKRSTKKGSSRRRKSNESVGKKNLESSPKKSLRSPSKGSTPKDSAGNNAISSPKNSPTSKVFSRKNKKEKSEVNKPASEVKKQSRKQTNVSVEKPSLKEKDGKTKAKGKSSTSDPSDEELRSAISEILKGVDFNTATFTDIVKRLAGQFDMDLTERKAHVKVLIQEELSKLAEGDEGDDDEDQSIGAEGNAEKDESDEMT</sequence>
<feature type="compositionally biased region" description="Low complexity" evidence="7">
    <location>
        <begin position="292"/>
        <end position="304"/>
    </location>
</feature>
<dbReference type="PROSITE" id="PS51998">
    <property type="entry name" value="DEK_C"/>
    <property type="match status" value="1"/>
</dbReference>
<feature type="non-terminal residue" evidence="9">
    <location>
        <position position="571"/>
    </location>
</feature>
<keyword evidence="2" id="KW-0156">Chromatin regulator</keyword>
<feature type="domain" description="DEK-C" evidence="8">
    <location>
        <begin position="485"/>
        <end position="540"/>
    </location>
</feature>
<feature type="compositionally biased region" description="Acidic residues" evidence="7">
    <location>
        <begin position="323"/>
        <end position="343"/>
    </location>
</feature>
<feature type="compositionally biased region" description="Basic and acidic residues" evidence="7">
    <location>
        <begin position="466"/>
        <end position="475"/>
    </location>
</feature>
<organism evidence="9 10">
    <name type="scientific">Taxus chinensis</name>
    <name type="common">Chinese yew</name>
    <name type="synonym">Taxus wallichiana var. chinensis</name>
    <dbReference type="NCBI Taxonomy" id="29808"/>
    <lineage>
        <taxon>Eukaryota</taxon>
        <taxon>Viridiplantae</taxon>
        <taxon>Streptophyta</taxon>
        <taxon>Embryophyta</taxon>
        <taxon>Tracheophyta</taxon>
        <taxon>Spermatophyta</taxon>
        <taxon>Pinopsida</taxon>
        <taxon>Pinidae</taxon>
        <taxon>Conifers II</taxon>
        <taxon>Cupressales</taxon>
        <taxon>Taxaceae</taxon>
        <taxon>Taxus</taxon>
    </lineage>
</organism>
<keyword evidence="4" id="KW-0238">DNA-binding</keyword>
<evidence type="ECO:0000256" key="2">
    <source>
        <dbReference type="ARBA" id="ARBA00022853"/>
    </source>
</evidence>
<dbReference type="PANTHER" id="PTHR13468:SF1">
    <property type="entry name" value="PROTEIN DEK"/>
    <property type="match status" value="1"/>
</dbReference>
<evidence type="ECO:0000313" key="9">
    <source>
        <dbReference type="EMBL" id="KAH9329397.1"/>
    </source>
</evidence>
<feature type="compositionally biased region" description="Polar residues" evidence="7">
    <location>
        <begin position="412"/>
        <end position="432"/>
    </location>
</feature>
<feature type="region of interest" description="Disordered" evidence="7">
    <location>
        <begin position="1"/>
        <end position="134"/>
    </location>
</feature>
<dbReference type="InterPro" id="IPR014876">
    <property type="entry name" value="DEK_C"/>
</dbReference>
<dbReference type="GO" id="GO:2000779">
    <property type="term" value="P:regulation of double-strand break repair"/>
    <property type="evidence" value="ECO:0007669"/>
    <property type="project" value="TreeGrafter"/>
</dbReference>
<feature type="compositionally biased region" description="Acidic residues" evidence="7">
    <location>
        <begin position="352"/>
        <end position="365"/>
    </location>
</feature>
<keyword evidence="5" id="KW-0804">Transcription</keyword>
<comment type="subcellular location">
    <subcellularLocation>
        <location evidence="1">Nucleus</location>
        <location evidence="1">Nucleolus</location>
    </subcellularLocation>
</comment>
<feature type="compositionally biased region" description="Basic and acidic residues" evidence="7">
    <location>
        <begin position="440"/>
        <end position="453"/>
    </location>
</feature>
<evidence type="ECO:0000256" key="7">
    <source>
        <dbReference type="SAM" id="MobiDB-lite"/>
    </source>
</evidence>
<name>A0AA38GV50_TAXCH</name>